<dbReference type="OrthoDB" id="9769319at2"/>
<comment type="subcellular location">
    <subcellularLocation>
        <location evidence="1">Periplasm</location>
    </subcellularLocation>
</comment>
<keyword evidence="7" id="KW-1185">Reference proteome</keyword>
<gene>
    <name evidence="6" type="ORF">EJA03_16405</name>
</gene>
<reference evidence="6 7" key="1">
    <citation type="submission" date="2018-12" db="EMBL/GenBank/DDBJ databases">
        <title>Genomic taxonomy of the Vibrionaceae family.</title>
        <authorList>
            <person name="Gomez-Gil B."/>
            <person name="Enciso-Ibarra K."/>
        </authorList>
    </citation>
    <scope>NUCLEOTIDE SEQUENCE [LARGE SCALE GENOMIC DNA]</scope>
    <source>
        <strain evidence="6 7">CAIM 594</strain>
    </source>
</reference>
<proteinExistence type="predicted"/>
<protein>
    <submittedName>
        <fullName evidence="6">Spermidine/putrescine ABC transporter substrate-binding protein</fullName>
    </submittedName>
</protein>
<dbReference type="AlphaFoldDB" id="A0A3R9G199"/>
<dbReference type="RefSeq" id="WP_125322813.1">
    <property type="nucleotide sequence ID" value="NZ_AP024889.1"/>
</dbReference>
<feature type="chain" id="PRO_5018709770" evidence="5">
    <location>
        <begin position="19"/>
        <end position="348"/>
    </location>
</feature>
<keyword evidence="2" id="KW-0813">Transport</keyword>
<evidence type="ECO:0000313" key="6">
    <source>
        <dbReference type="EMBL" id="RSD29965.1"/>
    </source>
</evidence>
<dbReference type="Proteomes" id="UP000269041">
    <property type="component" value="Unassembled WGS sequence"/>
</dbReference>
<dbReference type="GO" id="GO:0042597">
    <property type="term" value="C:periplasmic space"/>
    <property type="evidence" value="ECO:0007669"/>
    <property type="project" value="UniProtKB-SubCell"/>
</dbReference>
<dbReference type="Pfam" id="PF13416">
    <property type="entry name" value="SBP_bac_8"/>
    <property type="match status" value="1"/>
</dbReference>
<keyword evidence="4" id="KW-0574">Periplasm</keyword>
<evidence type="ECO:0000256" key="5">
    <source>
        <dbReference type="SAM" id="SignalP"/>
    </source>
</evidence>
<feature type="signal peptide" evidence="5">
    <location>
        <begin position="1"/>
        <end position="18"/>
    </location>
</feature>
<dbReference type="GO" id="GO:0015846">
    <property type="term" value="P:polyamine transport"/>
    <property type="evidence" value="ECO:0007669"/>
    <property type="project" value="InterPro"/>
</dbReference>
<dbReference type="PANTHER" id="PTHR30222">
    <property type="entry name" value="SPERMIDINE/PUTRESCINE-BINDING PERIPLASMIC PROTEIN"/>
    <property type="match status" value="1"/>
</dbReference>
<evidence type="ECO:0000256" key="4">
    <source>
        <dbReference type="ARBA" id="ARBA00022764"/>
    </source>
</evidence>
<sequence>MRSLILFLLAFTTRSFSAQSNTPINIYMWEDTISPYVVEDWESSTGIPLEATHFDNDDERSLLMIKSLQLPFDVMILDNVSAQIYGRLGIFEDLTDIKNRQHNGKKWLQACGDYAVPYFWGTVGVAYRKDLVPKPPATWNEFISPPKELEGRIGMINDSIESFLPVFYSLGLTPDEETPSLIEAAYPQMQTFNEKILTYEYILSYVRSTQNNNEKLAMALAYSGDQYSLNRYFVGEKWGFTIPDGEIFIWIDCLAISKHSTNSVNAKKFLEYIMDPDVAAKNAIFIKASTPNLTALKQTPDWYKNDASLFPPQQRIDQGRVDVELSSQNISLRTKILNRILKRHETQH</sequence>
<organism evidence="6 7">
    <name type="scientific">Vibrio pectenicida</name>
    <dbReference type="NCBI Taxonomy" id="62763"/>
    <lineage>
        <taxon>Bacteria</taxon>
        <taxon>Pseudomonadati</taxon>
        <taxon>Pseudomonadota</taxon>
        <taxon>Gammaproteobacteria</taxon>
        <taxon>Vibrionales</taxon>
        <taxon>Vibrionaceae</taxon>
        <taxon>Vibrio</taxon>
    </lineage>
</organism>
<name>A0A3R9G199_9VIBR</name>
<dbReference type="PRINTS" id="PR00909">
    <property type="entry name" value="SPERMDNBNDNG"/>
</dbReference>
<dbReference type="Gene3D" id="3.40.190.10">
    <property type="entry name" value="Periplasmic binding protein-like II"/>
    <property type="match status" value="2"/>
</dbReference>
<dbReference type="GO" id="GO:0019808">
    <property type="term" value="F:polyamine binding"/>
    <property type="evidence" value="ECO:0007669"/>
    <property type="project" value="InterPro"/>
</dbReference>
<evidence type="ECO:0000256" key="3">
    <source>
        <dbReference type="ARBA" id="ARBA00022729"/>
    </source>
</evidence>
<dbReference type="CDD" id="cd13590">
    <property type="entry name" value="PBP2_PotD_PotF_like"/>
    <property type="match status" value="1"/>
</dbReference>
<dbReference type="PANTHER" id="PTHR30222:SF12">
    <property type="entry name" value="NORSPERMIDINE SENSOR"/>
    <property type="match status" value="1"/>
</dbReference>
<dbReference type="SUPFAM" id="SSF53850">
    <property type="entry name" value="Periplasmic binding protein-like II"/>
    <property type="match status" value="1"/>
</dbReference>
<evidence type="ECO:0000256" key="1">
    <source>
        <dbReference type="ARBA" id="ARBA00004418"/>
    </source>
</evidence>
<dbReference type="InterPro" id="IPR001188">
    <property type="entry name" value="Sperm_putr-bd"/>
</dbReference>
<dbReference type="EMBL" id="RSFA01000094">
    <property type="protein sequence ID" value="RSD29965.1"/>
    <property type="molecule type" value="Genomic_DNA"/>
</dbReference>
<dbReference type="InterPro" id="IPR006059">
    <property type="entry name" value="SBP"/>
</dbReference>
<evidence type="ECO:0000313" key="7">
    <source>
        <dbReference type="Proteomes" id="UP000269041"/>
    </source>
</evidence>
<comment type="caution">
    <text evidence="6">The sequence shown here is derived from an EMBL/GenBank/DDBJ whole genome shotgun (WGS) entry which is preliminary data.</text>
</comment>
<keyword evidence="3 5" id="KW-0732">Signal</keyword>
<evidence type="ECO:0000256" key="2">
    <source>
        <dbReference type="ARBA" id="ARBA00022448"/>
    </source>
</evidence>
<accession>A0A3R9G199</accession>